<accession>A0A803MYM0</accession>
<dbReference type="EnsemblPlants" id="AUR62037300-RA">
    <property type="protein sequence ID" value="AUR62037300-RA:cds"/>
    <property type="gene ID" value="AUR62037300"/>
</dbReference>
<dbReference type="PANTHER" id="PTHR33710:SF64">
    <property type="entry name" value="ENDONUCLEASE_EXONUCLEASE_PHOSPHATASE DOMAIN-CONTAINING PROTEIN"/>
    <property type="match status" value="1"/>
</dbReference>
<dbReference type="PANTHER" id="PTHR33710">
    <property type="entry name" value="BNAC02G09200D PROTEIN"/>
    <property type="match status" value="1"/>
</dbReference>
<sequence>MKSKLSEWLNVMKSKESRAANPETEDAGNRAIEVRASNSFKEANSPLLQLKEWRPKANQNQQKLVPTPEKEWEIAGSSGSFYQGAVYSLESKKLVFESRVLLYFVYGVNDSAGREELLSGLGELGDGMDEPWLISRDFNCPLNLDNREGRVVTWSEIEPFRNFASSCGVRDLVRIGCKFTWNNKQQRLESWFNHSHVVIHLNRVQKNGRGAFKFLNMWSTNLEFENLVRDAWSVDIHGVKMYRITKKLKILKQTLKILHRTDFANIEMQFVKMKKELDEMQLKVHQGGYKDENLKATELKSLNEFHKEMYYSFLSQKAKIKWLQIGDENSSYFHRSLKMRRYRKSAIAIKDK</sequence>
<dbReference type="OMA" id="FANIEMQ"/>
<dbReference type="AlphaFoldDB" id="A0A803MYM0"/>
<protein>
    <submittedName>
        <fullName evidence="1">Uncharacterized protein</fullName>
    </submittedName>
</protein>
<dbReference type="Gramene" id="AUR62037300-RA">
    <property type="protein sequence ID" value="AUR62037300-RA:cds"/>
    <property type="gene ID" value="AUR62037300"/>
</dbReference>
<dbReference type="InterPro" id="IPR036691">
    <property type="entry name" value="Endo/exonu/phosph_ase_sf"/>
</dbReference>
<dbReference type="Gene3D" id="3.60.10.10">
    <property type="entry name" value="Endonuclease/exonuclease/phosphatase"/>
    <property type="match status" value="1"/>
</dbReference>
<reference evidence="1" key="2">
    <citation type="submission" date="2021-03" db="UniProtKB">
        <authorList>
            <consortium name="EnsemblPlants"/>
        </authorList>
    </citation>
    <scope>IDENTIFICATION</scope>
</reference>
<dbReference type="Proteomes" id="UP000596660">
    <property type="component" value="Unplaced"/>
</dbReference>
<name>A0A803MYM0_CHEQI</name>
<proteinExistence type="predicted"/>
<keyword evidence="2" id="KW-1185">Reference proteome</keyword>
<dbReference type="SUPFAM" id="SSF56219">
    <property type="entry name" value="DNase I-like"/>
    <property type="match status" value="1"/>
</dbReference>
<evidence type="ECO:0000313" key="1">
    <source>
        <dbReference type="EnsemblPlants" id="AUR62037300-RA:cds"/>
    </source>
</evidence>
<evidence type="ECO:0000313" key="2">
    <source>
        <dbReference type="Proteomes" id="UP000596660"/>
    </source>
</evidence>
<reference evidence="1" key="1">
    <citation type="journal article" date="2017" name="Nature">
        <title>The genome of Chenopodium quinoa.</title>
        <authorList>
            <person name="Jarvis D.E."/>
            <person name="Ho Y.S."/>
            <person name="Lightfoot D.J."/>
            <person name="Schmoeckel S.M."/>
            <person name="Li B."/>
            <person name="Borm T.J.A."/>
            <person name="Ohyanagi H."/>
            <person name="Mineta K."/>
            <person name="Michell C.T."/>
            <person name="Saber N."/>
            <person name="Kharbatia N.M."/>
            <person name="Rupper R.R."/>
            <person name="Sharp A.R."/>
            <person name="Dally N."/>
            <person name="Boughton B.A."/>
            <person name="Woo Y.H."/>
            <person name="Gao G."/>
            <person name="Schijlen E.G.W.M."/>
            <person name="Guo X."/>
            <person name="Momin A.A."/>
            <person name="Negrao S."/>
            <person name="Al-Babili S."/>
            <person name="Gehring C."/>
            <person name="Roessner U."/>
            <person name="Jung C."/>
            <person name="Murphy K."/>
            <person name="Arold S.T."/>
            <person name="Gojobori T."/>
            <person name="van der Linden C.G."/>
            <person name="van Loo E.N."/>
            <person name="Jellen E.N."/>
            <person name="Maughan P.J."/>
            <person name="Tester M."/>
        </authorList>
    </citation>
    <scope>NUCLEOTIDE SEQUENCE [LARGE SCALE GENOMIC DNA]</scope>
    <source>
        <strain evidence="1">cv. PI 614886</strain>
    </source>
</reference>
<organism evidence="1 2">
    <name type="scientific">Chenopodium quinoa</name>
    <name type="common">Quinoa</name>
    <dbReference type="NCBI Taxonomy" id="63459"/>
    <lineage>
        <taxon>Eukaryota</taxon>
        <taxon>Viridiplantae</taxon>
        <taxon>Streptophyta</taxon>
        <taxon>Embryophyta</taxon>
        <taxon>Tracheophyta</taxon>
        <taxon>Spermatophyta</taxon>
        <taxon>Magnoliopsida</taxon>
        <taxon>eudicotyledons</taxon>
        <taxon>Gunneridae</taxon>
        <taxon>Pentapetalae</taxon>
        <taxon>Caryophyllales</taxon>
        <taxon>Chenopodiaceae</taxon>
        <taxon>Chenopodioideae</taxon>
        <taxon>Atripliceae</taxon>
        <taxon>Chenopodium</taxon>
    </lineage>
</organism>